<dbReference type="AlphaFoldDB" id="A0A9Q8SH38"/>
<dbReference type="InterPro" id="IPR001128">
    <property type="entry name" value="Cyt_P450"/>
</dbReference>
<keyword evidence="2 5" id="KW-0479">Metal-binding</keyword>
<keyword evidence="4 5" id="KW-0408">Iron</keyword>
<dbReference type="GO" id="GO:0005506">
    <property type="term" value="F:iron ion binding"/>
    <property type="evidence" value="ECO:0007669"/>
    <property type="project" value="InterPro"/>
</dbReference>
<evidence type="ECO:0000256" key="5">
    <source>
        <dbReference type="PIRSR" id="PIRSR602401-1"/>
    </source>
</evidence>
<evidence type="ECO:0000256" key="3">
    <source>
        <dbReference type="ARBA" id="ARBA00023002"/>
    </source>
</evidence>
<keyword evidence="3" id="KW-0560">Oxidoreductase</keyword>
<dbReference type="Pfam" id="PF00067">
    <property type="entry name" value="p450"/>
    <property type="match status" value="1"/>
</dbReference>
<dbReference type="SUPFAM" id="SSF48264">
    <property type="entry name" value="Cytochrome P450"/>
    <property type="match status" value="1"/>
</dbReference>
<evidence type="ECO:0000256" key="4">
    <source>
        <dbReference type="ARBA" id="ARBA00023004"/>
    </source>
</evidence>
<dbReference type="GO" id="GO:0004497">
    <property type="term" value="F:monooxygenase activity"/>
    <property type="evidence" value="ECO:0007669"/>
    <property type="project" value="InterPro"/>
</dbReference>
<dbReference type="GO" id="GO:0020037">
    <property type="term" value="F:heme binding"/>
    <property type="evidence" value="ECO:0007669"/>
    <property type="project" value="InterPro"/>
</dbReference>
<dbReference type="InterPro" id="IPR036396">
    <property type="entry name" value="Cyt_P450_sf"/>
</dbReference>
<comment type="similarity">
    <text evidence="1">Belongs to the cytochrome P450 family.</text>
</comment>
<dbReference type="GeneID" id="73336783"/>
<protein>
    <submittedName>
        <fullName evidence="6">Cytochrome P450</fullName>
    </submittedName>
</protein>
<proteinExistence type="inferred from homology"/>
<dbReference type="PRINTS" id="PR00463">
    <property type="entry name" value="EP450I"/>
</dbReference>
<dbReference type="CDD" id="cd11065">
    <property type="entry name" value="CYP64-like"/>
    <property type="match status" value="1"/>
</dbReference>
<evidence type="ECO:0000313" key="6">
    <source>
        <dbReference type="EMBL" id="UQC77277.1"/>
    </source>
</evidence>
<name>A0A9Q8SH38_9PEZI</name>
<feature type="binding site" description="axial binding residue" evidence="5">
    <location>
        <position position="518"/>
    </location>
    <ligand>
        <name>heme</name>
        <dbReference type="ChEBI" id="CHEBI:30413"/>
    </ligand>
    <ligandPart>
        <name>Fe</name>
        <dbReference type="ChEBI" id="CHEBI:18248"/>
    </ligandPart>
</feature>
<evidence type="ECO:0000313" key="7">
    <source>
        <dbReference type="Proteomes" id="UP000830671"/>
    </source>
</evidence>
<dbReference type="EMBL" id="CP019474">
    <property type="protein sequence ID" value="UQC77277.1"/>
    <property type="molecule type" value="Genomic_DNA"/>
</dbReference>
<dbReference type="PANTHER" id="PTHR46300">
    <property type="entry name" value="P450, PUTATIVE (EUROFUNG)-RELATED-RELATED"/>
    <property type="match status" value="1"/>
</dbReference>
<reference evidence="6" key="1">
    <citation type="journal article" date="2021" name="Mol. Plant Microbe Interact.">
        <title>Complete Genome Sequence of the Plant-Pathogenic Fungus Colletotrichum lupini.</title>
        <authorList>
            <person name="Baroncelli R."/>
            <person name="Pensec F."/>
            <person name="Da Lio D."/>
            <person name="Boufleur T."/>
            <person name="Vicente I."/>
            <person name="Sarrocco S."/>
            <person name="Picot A."/>
            <person name="Baraldi E."/>
            <person name="Sukno S."/>
            <person name="Thon M."/>
            <person name="Le Floch G."/>
        </authorList>
    </citation>
    <scope>NUCLEOTIDE SEQUENCE</scope>
    <source>
        <strain evidence="6">IMI 504893</strain>
    </source>
</reference>
<dbReference type="Gene3D" id="1.10.630.10">
    <property type="entry name" value="Cytochrome P450"/>
    <property type="match status" value="1"/>
</dbReference>
<dbReference type="RefSeq" id="XP_049138916.1">
    <property type="nucleotide sequence ID" value="XM_049281773.1"/>
</dbReference>
<dbReference type="InterPro" id="IPR050364">
    <property type="entry name" value="Cytochrome_P450_fung"/>
</dbReference>
<dbReference type="Proteomes" id="UP000830671">
    <property type="component" value="Chromosome 2"/>
</dbReference>
<dbReference type="InterPro" id="IPR002401">
    <property type="entry name" value="Cyt_P450_E_grp-I"/>
</dbReference>
<accession>A0A9Q8SH38</accession>
<dbReference type="GO" id="GO:0016705">
    <property type="term" value="F:oxidoreductase activity, acting on paired donors, with incorporation or reduction of molecular oxygen"/>
    <property type="evidence" value="ECO:0007669"/>
    <property type="project" value="InterPro"/>
</dbReference>
<keyword evidence="5" id="KW-0349">Heme</keyword>
<organism evidence="6 7">
    <name type="scientific">Colletotrichum lupini</name>
    <dbReference type="NCBI Taxonomy" id="145971"/>
    <lineage>
        <taxon>Eukaryota</taxon>
        <taxon>Fungi</taxon>
        <taxon>Dikarya</taxon>
        <taxon>Ascomycota</taxon>
        <taxon>Pezizomycotina</taxon>
        <taxon>Sordariomycetes</taxon>
        <taxon>Hypocreomycetidae</taxon>
        <taxon>Glomerellales</taxon>
        <taxon>Glomerellaceae</taxon>
        <taxon>Colletotrichum</taxon>
        <taxon>Colletotrichum acutatum species complex</taxon>
    </lineage>
</organism>
<comment type="cofactor">
    <cofactor evidence="5">
        <name>heme</name>
        <dbReference type="ChEBI" id="CHEBI:30413"/>
    </cofactor>
</comment>
<dbReference type="PANTHER" id="PTHR46300:SF8">
    <property type="entry name" value="CYTOCHROME P450 2E1"/>
    <property type="match status" value="1"/>
</dbReference>
<gene>
    <name evidence="6" type="ORF">CLUP02_02744</name>
</gene>
<dbReference type="KEGG" id="clup:CLUP02_02744"/>
<keyword evidence="7" id="KW-1185">Reference proteome</keyword>
<dbReference type="PRINTS" id="PR00385">
    <property type="entry name" value="P450"/>
</dbReference>
<evidence type="ECO:0000256" key="1">
    <source>
        <dbReference type="ARBA" id="ARBA00010617"/>
    </source>
</evidence>
<evidence type="ECO:0000256" key="2">
    <source>
        <dbReference type="ARBA" id="ARBA00022723"/>
    </source>
</evidence>
<sequence>MVMRFFEEHSAAYSCHDLQSRKPNPALDFSPRTQQRGTLYGRGFGPQTIPATAGRWPLANKGAEPSAGKGKHSLVIMSLLQGFVDPYLTAGAAILFAILFAVLRPKKPTHPPGTTLPPGPKPKPLIGNLLSIPPVHSWLAFHELIKEHGPVVRLALPGGQEHVLLGTEAAANELLRQRGNIYSDRHYAPASSHFLTDDHMLLLLPYDEKWRNYRRFLHQVTMSPVAPQYETEQRIEAVRLLRDLIRKPRDYEALFERFSVGLGMRIIYGLRAETGHDREVRMLLDIVHELERVGSPGAYLVDIFPSLKYLPEWMAPWKKYLRARRRRDEDFFQELIDRSKSPSWARTWLETQDQWGLTRREANWMLGSVFQAAGTTSGSALASFILCVVRNPGWFEKLQAEVDSVVGPDRLPTFEDMPQLPLVRACVKETLRYYPITAGGFPHRLTEDDTYNGYYLKKGTVVHAVQWAIQRDPETYPEPELFNPDRWLNPKYPTYREPLTVYPNLQQFTAFGHGRRICQGINIAERSLNLKIALLAWACNISRARDGNGKAVIPPVYDFAAGFNVQPKEFDFDLQPRSQQRVDLLESVFEDTLKEDPLLS</sequence>